<evidence type="ECO:0000313" key="1">
    <source>
        <dbReference type="EMBL" id="TKA68775.1"/>
    </source>
</evidence>
<organism evidence="1 2">
    <name type="scientific">Cryomyces minteri</name>
    <dbReference type="NCBI Taxonomy" id="331657"/>
    <lineage>
        <taxon>Eukaryota</taxon>
        <taxon>Fungi</taxon>
        <taxon>Dikarya</taxon>
        <taxon>Ascomycota</taxon>
        <taxon>Pezizomycotina</taxon>
        <taxon>Dothideomycetes</taxon>
        <taxon>Dothideomycetes incertae sedis</taxon>
        <taxon>Cryomyces</taxon>
    </lineage>
</organism>
<dbReference type="Proteomes" id="UP000308768">
    <property type="component" value="Unassembled WGS sequence"/>
</dbReference>
<reference evidence="1 2" key="1">
    <citation type="submission" date="2017-03" db="EMBL/GenBank/DDBJ databases">
        <title>Genomes of endolithic fungi from Antarctica.</title>
        <authorList>
            <person name="Coleine C."/>
            <person name="Masonjones S."/>
            <person name="Stajich J.E."/>
        </authorList>
    </citation>
    <scope>NUCLEOTIDE SEQUENCE [LARGE SCALE GENOMIC DNA]</scope>
    <source>
        <strain evidence="1 2">CCFEE 5187</strain>
    </source>
</reference>
<keyword evidence="2" id="KW-1185">Reference proteome</keyword>
<protein>
    <submittedName>
        <fullName evidence="1">Uncharacterized protein</fullName>
    </submittedName>
</protein>
<accession>A0A4U0X363</accession>
<dbReference type="EMBL" id="NAJN01000786">
    <property type="protein sequence ID" value="TKA68775.1"/>
    <property type="molecule type" value="Genomic_DNA"/>
</dbReference>
<evidence type="ECO:0000313" key="2">
    <source>
        <dbReference type="Proteomes" id="UP000308768"/>
    </source>
</evidence>
<dbReference type="AlphaFoldDB" id="A0A4U0X363"/>
<name>A0A4U0X363_9PEZI</name>
<gene>
    <name evidence="1" type="ORF">B0A49_07338</name>
</gene>
<sequence length="203" mass="21142">MKGKGRQIGRWVNMNCWLDGVVGGQDPSTLRTTEGKRIEAPEELPALSKGLPPPPARDVDVEGGTALVLALVAVLTVAWAAPLVCVDVPTALLWVEANVDAVVGDAVSTTVTVAVDVGVVEAADVDTTKGMLEVEAAELTEGWLDVSNSNPLLVAATLDSTSVPLPMLGVTVIAVRLHALAREEAPHQIVALTLDVVKAARVH</sequence>
<comment type="caution">
    <text evidence="1">The sequence shown here is derived from an EMBL/GenBank/DDBJ whole genome shotgun (WGS) entry which is preliminary data.</text>
</comment>
<proteinExistence type="predicted"/>